<sequence>MASSRTDRGRARTAWERTTSQLAHAVRGWRHPEQDYPARTPWIRAVSLGTGTGIAAGAAAAAGASALAGHFARSVVTPVRERPEDLEILAVIKTGAGEEVVLPANSETIIEGTYGLTFNAGTAMARVGEITALEPRDGTVTRRVEAVYGGELRNAVRGWWSSTIYPDPGAAGHPAYDVVVELPGGPAPAWHVPPRDESGPLAGQGIWGIAVHGRGGRRTEGLKALDAASDLGIDMLLMSYRNDGEAPDAEDGRYGLGVTEWEDIEAGARYALDHGAQELVLFGWSMGGAIALQMADRSPLAACVRALVLTGPVVDWIDVLAYQARANRIPHAVGRLGQWFIANEAGRRTTGLAAPVDLKALNWIDRADQLHVRTLIMHSSDDPVVPYGPSRDLAARNEMVTFVPFAQARHVKEWNYDPQRWNAHVTEWLEDLFTAEAPPRIGEVSEYVPGRGV</sequence>
<dbReference type="Pfam" id="PF00326">
    <property type="entry name" value="Peptidase_S9"/>
    <property type="match status" value="1"/>
</dbReference>
<dbReference type="InterPro" id="IPR001375">
    <property type="entry name" value="Peptidase_S9_cat"/>
</dbReference>
<proteinExistence type="predicted"/>
<name>A0A9D1S2Z2_9MICC</name>
<dbReference type="Proteomes" id="UP000824151">
    <property type="component" value="Unassembled WGS sequence"/>
</dbReference>
<organism evidence="2 3">
    <name type="scientific">Candidatus Nesterenkonia stercoripullorum</name>
    <dbReference type="NCBI Taxonomy" id="2838701"/>
    <lineage>
        <taxon>Bacteria</taxon>
        <taxon>Bacillati</taxon>
        <taxon>Actinomycetota</taxon>
        <taxon>Actinomycetes</taxon>
        <taxon>Micrococcales</taxon>
        <taxon>Micrococcaceae</taxon>
        <taxon>Nesterenkonia</taxon>
    </lineage>
</organism>
<gene>
    <name evidence="2" type="ORF">H9871_02400</name>
</gene>
<evidence type="ECO:0000313" key="2">
    <source>
        <dbReference type="EMBL" id="HIW98972.1"/>
    </source>
</evidence>
<feature type="domain" description="Peptidase S9 prolyl oligopeptidase catalytic" evidence="1">
    <location>
        <begin position="251"/>
        <end position="433"/>
    </location>
</feature>
<comment type="caution">
    <text evidence="2">The sequence shown here is derived from an EMBL/GenBank/DDBJ whole genome shotgun (WGS) entry which is preliminary data.</text>
</comment>
<evidence type="ECO:0000259" key="1">
    <source>
        <dbReference type="Pfam" id="PF00326"/>
    </source>
</evidence>
<dbReference type="InterPro" id="IPR029058">
    <property type="entry name" value="AB_hydrolase_fold"/>
</dbReference>
<evidence type="ECO:0000313" key="3">
    <source>
        <dbReference type="Proteomes" id="UP000824151"/>
    </source>
</evidence>
<reference evidence="2" key="1">
    <citation type="journal article" date="2021" name="PeerJ">
        <title>Extensive microbial diversity within the chicken gut microbiome revealed by metagenomics and culture.</title>
        <authorList>
            <person name="Gilroy R."/>
            <person name="Ravi A."/>
            <person name="Getino M."/>
            <person name="Pursley I."/>
            <person name="Horton D.L."/>
            <person name="Alikhan N.F."/>
            <person name="Baker D."/>
            <person name="Gharbi K."/>
            <person name="Hall N."/>
            <person name="Watson M."/>
            <person name="Adriaenssens E.M."/>
            <person name="Foster-Nyarko E."/>
            <person name="Jarju S."/>
            <person name="Secka A."/>
            <person name="Antonio M."/>
            <person name="Oren A."/>
            <person name="Chaudhuri R.R."/>
            <person name="La Ragione R."/>
            <person name="Hildebrand F."/>
            <person name="Pallen M.J."/>
        </authorList>
    </citation>
    <scope>NUCLEOTIDE SEQUENCE</scope>
    <source>
        <strain evidence="2">ChiHejej3B27-3195</strain>
    </source>
</reference>
<dbReference type="Gene3D" id="3.40.50.1820">
    <property type="entry name" value="alpha/beta hydrolase"/>
    <property type="match status" value="1"/>
</dbReference>
<protein>
    <submittedName>
        <fullName evidence="2">Lysophospholipase</fullName>
    </submittedName>
</protein>
<accession>A0A9D1S2Z2</accession>
<dbReference type="GO" id="GO:0006508">
    <property type="term" value="P:proteolysis"/>
    <property type="evidence" value="ECO:0007669"/>
    <property type="project" value="InterPro"/>
</dbReference>
<dbReference type="EMBL" id="DXGD01000090">
    <property type="protein sequence ID" value="HIW98972.1"/>
    <property type="molecule type" value="Genomic_DNA"/>
</dbReference>
<reference evidence="2" key="2">
    <citation type="submission" date="2021-04" db="EMBL/GenBank/DDBJ databases">
        <authorList>
            <person name="Gilroy R."/>
        </authorList>
    </citation>
    <scope>NUCLEOTIDE SEQUENCE</scope>
    <source>
        <strain evidence="2">ChiHejej3B27-3195</strain>
    </source>
</reference>
<dbReference type="AlphaFoldDB" id="A0A9D1S2Z2"/>
<dbReference type="GO" id="GO:0008236">
    <property type="term" value="F:serine-type peptidase activity"/>
    <property type="evidence" value="ECO:0007669"/>
    <property type="project" value="InterPro"/>
</dbReference>
<dbReference type="SUPFAM" id="SSF53474">
    <property type="entry name" value="alpha/beta-Hydrolases"/>
    <property type="match status" value="1"/>
</dbReference>